<proteinExistence type="predicted"/>
<dbReference type="EMBL" id="FNCJ01000005">
    <property type="protein sequence ID" value="SDG74593.1"/>
    <property type="molecule type" value="Genomic_DNA"/>
</dbReference>
<dbReference type="NCBIfam" id="NF041811">
    <property type="entry name" value="Avs1c"/>
    <property type="match status" value="1"/>
</dbReference>
<protein>
    <submittedName>
        <fullName evidence="1">Uncharacterized protein</fullName>
    </submittedName>
</protein>
<reference evidence="1 2" key="1">
    <citation type="submission" date="2016-10" db="EMBL/GenBank/DDBJ databases">
        <authorList>
            <person name="de Groot N.N."/>
        </authorList>
    </citation>
    <scope>NUCLEOTIDE SEQUENCE [LARGE SCALE GENOMIC DNA]</scope>
    <source>
        <strain evidence="1 2">LMG 2247</strain>
    </source>
</reference>
<sequence length="87" mass="10194">MLTPMHTPYTRAEFEERMNYAREQLINGKMHFAKGLRGPDSLLNVRYLPNGRIDLLSIDELARVNANMTYQMRNMDFGEMLLDDKGR</sequence>
<accession>A0A1G7WRP7</accession>
<name>A0A1G7WRP7_9BURK</name>
<dbReference type="OrthoDB" id="1269301at2"/>
<gene>
    <name evidence="1" type="ORF">SAMN05216466_10520</name>
</gene>
<dbReference type="Proteomes" id="UP000199706">
    <property type="component" value="Unassembled WGS sequence"/>
</dbReference>
<dbReference type="AlphaFoldDB" id="A0A1G7WRP7"/>
<evidence type="ECO:0000313" key="2">
    <source>
        <dbReference type="Proteomes" id="UP000199706"/>
    </source>
</evidence>
<organism evidence="1 2">
    <name type="scientific">Paraburkholderia phenazinium</name>
    <dbReference type="NCBI Taxonomy" id="60549"/>
    <lineage>
        <taxon>Bacteria</taxon>
        <taxon>Pseudomonadati</taxon>
        <taxon>Pseudomonadota</taxon>
        <taxon>Betaproteobacteria</taxon>
        <taxon>Burkholderiales</taxon>
        <taxon>Burkholderiaceae</taxon>
        <taxon>Paraburkholderia</taxon>
    </lineage>
</organism>
<evidence type="ECO:0000313" key="1">
    <source>
        <dbReference type="EMBL" id="SDG74593.1"/>
    </source>
</evidence>